<evidence type="ECO:0000313" key="2">
    <source>
        <dbReference type="Proteomes" id="UP000184207"/>
    </source>
</evidence>
<protein>
    <submittedName>
        <fullName evidence="1">Uncharacterized protein</fullName>
    </submittedName>
</protein>
<name>A0A1M7T4Z4_FERGO</name>
<accession>A0A1M7T4Z4</accession>
<gene>
    <name evidence="1" type="ORF">SAMN02745226_01539</name>
</gene>
<sequence>MITAYARRIIILLITFSFITLSFADNDILDLVHKDYDFVLRISQAGSWYDEIKKVPFFSFIFGRKGLGFEDAFMRILEDMRYKTGVLPSVVQDAISKDIIFASKGAEINFTEIISFDLNFYFDFVKSIATNSFLAFQTNSPAQFVKALSFLLSVSYKTLGNNQYILGDSLYCGFTGKYFIIAGSKTTLELALKTSKTQEMQLSKITKVFDRLRSGTFFISGYAKPNVIKLNLPGVSQIDAEDSEYILFYSTVSAGSFYATFEQKNKKEAVSKKVTENLGNIPFAWNYYLSTPAGNTDEVINSINQWFQGTSSDMNRFLYFASTLSKSSTNVHTVGRIDTGDFLFIFDNYTGKNLETSVSKIGGIYDSQKQEWILNLQGNIKLYIYSISNRVFIGTLERSKYELYDKTRTRFKDVPTYFDFSKISAYEFKLFIDISDIIKSTIGFNVPSKLLMWKYNSGYFSYYKIVIS</sequence>
<dbReference type="AlphaFoldDB" id="A0A1M7T4Z4"/>
<dbReference type="Proteomes" id="UP000184207">
    <property type="component" value="Unassembled WGS sequence"/>
</dbReference>
<keyword evidence="2" id="KW-1185">Reference proteome</keyword>
<reference evidence="2" key="1">
    <citation type="submission" date="2016-12" db="EMBL/GenBank/DDBJ databases">
        <authorList>
            <person name="Varghese N."/>
            <person name="Submissions S."/>
        </authorList>
    </citation>
    <scope>NUCLEOTIDE SEQUENCE [LARGE SCALE GENOMIC DNA]</scope>
    <source>
        <strain evidence="2">DSM 13020</strain>
    </source>
</reference>
<proteinExistence type="predicted"/>
<dbReference type="STRING" id="1121883.SAMN02745226_01539"/>
<organism evidence="1 2">
    <name type="scientific">Fervidobacterium gondwanense DSM 13020</name>
    <dbReference type="NCBI Taxonomy" id="1121883"/>
    <lineage>
        <taxon>Bacteria</taxon>
        <taxon>Thermotogati</taxon>
        <taxon>Thermotogota</taxon>
        <taxon>Thermotogae</taxon>
        <taxon>Thermotogales</taxon>
        <taxon>Fervidobacteriaceae</taxon>
        <taxon>Fervidobacterium</taxon>
    </lineage>
</organism>
<evidence type="ECO:0000313" key="1">
    <source>
        <dbReference type="EMBL" id="SHN65768.1"/>
    </source>
</evidence>
<dbReference type="RefSeq" id="WP_072760158.1">
    <property type="nucleotide sequence ID" value="NZ_FRDJ01000009.1"/>
</dbReference>
<dbReference type="EMBL" id="FRDJ01000009">
    <property type="protein sequence ID" value="SHN65768.1"/>
    <property type="molecule type" value="Genomic_DNA"/>
</dbReference>